<keyword evidence="1" id="KW-0479">Metal-binding</keyword>
<protein>
    <recommendedName>
        <fullName evidence="3">SWIM-type domain-containing protein</fullName>
    </recommendedName>
</protein>
<feature type="compositionally biased region" description="Polar residues" evidence="2">
    <location>
        <begin position="238"/>
        <end position="249"/>
    </location>
</feature>
<feature type="region of interest" description="Disordered" evidence="2">
    <location>
        <begin position="234"/>
        <end position="264"/>
    </location>
</feature>
<evidence type="ECO:0000256" key="2">
    <source>
        <dbReference type="SAM" id="MobiDB-lite"/>
    </source>
</evidence>
<sequence>MYNFCFQRGLREVWGYMWTSWYSPKMWELWARSTNSQLLSRLRTTMNVENFWKQLKHDNLHHILHPQLDQLVWILIHEVTPSYLTRIAELDPKTWLGRSNALTPYQKSFKSDWLKLSKRSIPSSIKYTTSVHTWTCNCGQQKYNSHCLCKHLVQAVEKPSAKFYQQVIIRRRVIPIYEHPELVPKGQPHGLFKGISDGSITDGDDQDWNGDSSVLVNGTWRHLLSSDSTVMKKRRRSSAFTSQNTSRASSPVLEPSESGFSSDAFTRSISPIEYGGDNEHEVSTNLDWLN</sequence>
<accession>A0A4S8KVW4</accession>
<dbReference type="EMBL" id="ML179941">
    <property type="protein sequence ID" value="THU80094.1"/>
    <property type="molecule type" value="Genomic_DNA"/>
</dbReference>
<feature type="region of interest" description="Disordered" evidence="2">
    <location>
        <begin position="271"/>
        <end position="290"/>
    </location>
</feature>
<evidence type="ECO:0000256" key="1">
    <source>
        <dbReference type="PROSITE-ProRule" id="PRU00325"/>
    </source>
</evidence>
<dbReference type="GO" id="GO:0008270">
    <property type="term" value="F:zinc ion binding"/>
    <property type="evidence" value="ECO:0007669"/>
    <property type="project" value="UniProtKB-KW"/>
</dbReference>
<dbReference type="PROSITE" id="PS50966">
    <property type="entry name" value="ZF_SWIM"/>
    <property type="match status" value="1"/>
</dbReference>
<dbReference type="InterPro" id="IPR007527">
    <property type="entry name" value="Znf_SWIM"/>
</dbReference>
<gene>
    <name evidence="4" type="ORF">K435DRAFT_696450</name>
</gene>
<keyword evidence="1" id="KW-0863">Zinc-finger</keyword>
<proteinExistence type="predicted"/>
<dbReference type="OrthoDB" id="3221775at2759"/>
<reference evidence="4 5" key="1">
    <citation type="journal article" date="2019" name="Nat. Ecol. Evol.">
        <title>Megaphylogeny resolves global patterns of mushroom evolution.</title>
        <authorList>
            <person name="Varga T."/>
            <person name="Krizsan K."/>
            <person name="Foldi C."/>
            <person name="Dima B."/>
            <person name="Sanchez-Garcia M."/>
            <person name="Sanchez-Ramirez S."/>
            <person name="Szollosi G.J."/>
            <person name="Szarkandi J.G."/>
            <person name="Papp V."/>
            <person name="Albert L."/>
            <person name="Andreopoulos W."/>
            <person name="Angelini C."/>
            <person name="Antonin V."/>
            <person name="Barry K.W."/>
            <person name="Bougher N.L."/>
            <person name="Buchanan P."/>
            <person name="Buyck B."/>
            <person name="Bense V."/>
            <person name="Catcheside P."/>
            <person name="Chovatia M."/>
            <person name="Cooper J."/>
            <person name="Damon W."/>
            <person name="Desjardin D."/>
            <person name="Finy P."/>
            <person name="Geml J."/>
            <person name="Haridas S."/>
            <person name="Hughes K."/>
            <person name="Justo A."/>
            <person name="Karasinski D."/>
            <person name="Kautmanova I."/>
            <person name="Kiss B."/>
            <person name="Kocsube S."/>
            <person name="Kotiranta H."/>
            <person name="LaButti K.M."/>
            <person name="Lechner B.E."/>
            <person name="Liimatainen K."/>
            <person name="Lipzen A."/>
            <person name="Lukacs Z."/>
            <person name="Mihaltcheva S."/>
            <person name="Morgado L.N."/>
            <person name="Niskanen T."/>
            <person name="Noordeloos M.E."/>
            <person name="Ohm R.A."/>
            <person name="Ortiz-Santana B."/>
            <person name="Ovrebo C."/>
            <person name="Racz N."/>
            <person name="Riley R."/>
            <person name="Savchenko A."/>
            <person name="Shiryaev A."/>
            <person name="Soop K."/>
            <person name="Spirin V."/>
            <person name="Szebenyi C."/>
            <person name="Tomsovsky M."/>
            <person name="Tulloss R.E."/>
            <person name="Uehling J."/>
            <person name="Grigoriev I.V."/>
            <person name="Vagvolgyi C."/>
            <person name="Papp T."/>
            <person name="Martin F.M."/>
            <person name="Miettinen O."/>
            <person name="Hibbett D.S."/>
            <person name="Nagy L.G."/>
        </authorList>
    </citation>
    <scope>NUCLEOTIDE SEQUENCE [LARGE SCALE GENOMIC DNA]</scope>
    <source>
        <strain evidence="4 5">CBS 962.96</strain>
    </source>
</reference>
<dbReference type="Proteomes" id="UP000297245">
    <property type="component" value="Unassembled WGS sequence"/>
</dbReference>
<evidence type="ECO:0000259" key="3">
    <source>
        <dbReference type="PROSITE" id="PS50966"/>
    </source>
</evidence>
<dbReference type="AlphaFoldDB" id="A0A4S8KVW4"/>
<evidence type="ECO:0000313" key="5">
    <source>
        <dbReference type="Proteomes" id="UP000297245"/>
    </source>
</evidence>
<evidence type="ECO:0000313" key="4">
    <source>
        <dbReference type="EMBL" id="THU80094.1"/>
    </source>
</evidence>
<name>A0A4S8KVW4_DENBC</name>
<organism evidence="4 5">
    <name type="scientific">Dendrothele bispora (strain CBS 962.96)</name>
    <dbReference type="NCBI Taxonomy" id="1314807"/>
    <lineage>
        <taxon>Eukaryota</taxon>
        <taxon>Fungi</taxon>
        <taxon>Dikarya</taxon>
        <taxon>Basidiomycota</taxon>
        <taxon>Agaricomycotina</taxon>
        <taxon>Agaricomycetes</taxon>
        <taxon>Agaricomycetidae</taxon>
        <taxon>Agaricales</taxon>
        <taxon>Agaricales incertae sedis</taxon>
        <taxon>Dendrothele</taxon>
    </lineage>
</organism>
<keyword evidence="1" id="KW-0862">Zinc</keyword>
<keyword evidence="5" id="KW-1185">Reference proteome</keyword>
<feature type="domain" description="SWIM-type" evidence="3">
    <location>
        <begin position="127"/>
        <end position="160"/>
    </location>
</feature>